<evidence type="ECO:0000256" key="1">
    <source>
        <dbReference type="SAM" id="MobiDB-lite"/>
    </source>
</evidence>
<organism evidence="2 3">
    <name type="scientific">Stigmatella aurantiaca (strain DW4/3-1)</name>
    <dbReference type="NCBI Taxonomy" id="378806"/>
    <lineage>
        <taxon>Bacteria</taxon>
        <taxon>Pseudomonadati</taxon>
        <taxon>Myxococcota</taxon>
        <taxon>Myxococcia</taxon>
        <taxon>Myxococcales</taxon>
        <taxon>Cystobacterineae</taxon>
        <taxon>Archangiaceae</taxon>
        <taxon>Stigmatella</taxon>
    </lineage>
</organism>
<accession>Q09BY0</accession>
<evidence type="ECO:0000313" key="3">
    <source>
        <dbReference type="Proteomes" id="UP000032702"/>
    </source>
</evidence>
<dbReference type="Proteomes" id="UP000032702">
    <property type="component" value="Unassembled WGS sequence"/>
</dbReference>
<comment type="caution">
    <text evidence="2">The sequence shown here is derived from an EMBL/GenBank/DDBJ whole genome shotgun (WGS) entry which is preliminary data.</text>
</comment>
<protein>
    <submittedName>
        <fullName evidence="2">Uncharacterized protein</fullName>
    </submittedName>
</protein>
<sequence>MPTGACATLAWPGEAKYRKAPKPSRAAEPPSIQPLRVHIQPSPGPGRETPREEAPRRPLGGPSKPPARGRLVVLRHVVDDGRVELHLAERVRAHADHIDVVLDDEARGRRHLRGVGRIDVGHIAHRRVDGELVQTGLLGVPQPIAHLLGVDAHQAVVIVLALHAVALARGTVVVAVIDAVAIPVRIEEELLDQVQGGVDAQAVLGGHQRAVQRRVGGVDRIGGIERLGPRRLAILRIEVVVDERLGGRVAIIARAIDDVAEDPGEGVHDPRDAVAELQDPLGHRRAPVRRGDAHERLHGGVALALTQQPRGLADVHAALRVAHEAHVLGARGGHVAFDLVGQLEPANLRALEGLHRADERLLPSVDQVVAVHLEELVTGVAHERAVVISPVIIPEDVIETGHAMREHHGVRRPLGGRQRGRCQTEGTCGKCCQEERALLLHGDSLVGERQRRPATAFIKTTRGLRREQLPGRPALRHQRAIAFLRAA</sequence>
<gene>
    <name evidence="2" type="ORF">STIAU_8058</name>
</gene>
<dbReference type="EMBL" id="AAMD01000007">
    <property type="protein sequence ID" value="EAU69333.1"/>
    <property type="molecule type" value="Genomic_DNA"/>
</dbReference>
<name>Q09BY0_STIAD</name>
<feature type="region of interest" description="Disordered" evidence="1">
    <location>
        <begin position="1"/>
        <end position="68"/>
    </location>
</feature>
<reference evidence="2 3" key="1">
    <citation type="submission" date="2006-04" db="EMBL/GenBank/DDBJ databases">
        <authorList>
            <person name="Nierman W.C."/>
        </authorList>
    </citation>
    <scope>NUCLEOTIDE SEQUENCE [LARGE SCALE GENOMIC DNA]</scope>
    <source>
        <strain evidence="2 3">DW4/3-1</strain>
    </source>
</reference>
<dbReference type="AlphaFoldDB" id="Q09BY0"/>
<evidence type="ECO:0000313" key="2">
    <source>
        <dbReference type="EMBL" id="EAU69333.1"/>
    </source>
</evidence>
<proteinExistence type="predicted"/>
<dbReference type="PATRIC" id="fig|378806.16.peg.8729"/>